<dbReference type="Proteomes" id="UP000018208">
    <property type="component" value="Unassembled WGS sequence"/>
</dbReference>
<reference evidence="3" key="2">
    <citation type="submission" date="2020-12" db="EMBL/GenBank/DDBJ databases">
        <title>New Spironucleus salmonicida genome in near-complete chromosomes.</title>
        <authorList>
            <person name="Xu F."/>
            <person name="Kurt Z."/>
            <person name="Jimenez-Gonzalez A."/>
            <person name="Astvaldsson A."/>
            <person name="Andersson J.O."/>
            <person name="Svard S.G."/>
        </authorList>
    </citation>
    <scope>NUCLEOTIDE SEQUENCE</scope>
    <source>
        <strain evidence="3">ATCC 50377</strain>
    </source>
</reference>
<dbReference type="EMBL" id="KI546159">
    <property type="protein sequence ID" value="EST42514.1"/>
    <property type="molecule type" value="Genomic_DNA"/>
</dbReference>
<proteinExistence type="predicted"/>
<keyword evidence="4" id="KW-1185">Reference proteome</keyword>
<keyword evidence="1" id="KW-0812">Transmembrane</keyword>
<dbReference type="AlphaFoldDB" id="V6LP60"/>
<dbReference type="EMBL" id="AUWU02000008">
    <property type="protein sequence ID" value="KAH0569982.1"/>
    <property type="molecule type" value="Genomic_DNA"/>
</dbReference>
<evidence type="ECO:0000313" key="4">
    <source>
        <dbReference type="Proteomes" id="UP000018208"/>
    </source>
</evidence>
<feature type="transmembrane region" description="Helical" evidence="1">
    <location>
        <begin position="452"/>
        <end position="483"/>
    </location>
</feature>
<sequence>MLIVLQIFQQVLDNCFDENSLIIYDENINQLVVQLKPLNVEACGKMPPGVQVNLTINSLEGIKIPIVTTTLSSFSYQNITNITFAAALPTGQKIGLVYSAQLDIYTFGQVLTTLIPKFSLQKSNLQACYEPRSVAQVFRDRIEVELFPTGLCKTQMQLKTASPDNFLQAVQLSLSGALVELDLNMGFDYMVAKQEIMFKDDLLEFVQQQPFLNTFIVFTTSQVGSKVEFQVDVESTRLETVVAFFQVALMSLQNDDIYLRLQFDQDKYDDYTSKLGDHTTFKLSFIVNGTQHSFLSSHNAPLVNNQVLQITCASQIIKLRPICSAIVLSQQFDRVVLDIISVGSDQTLKAMYKQTPQMVPTCWTKVTAVRRKNVIDLTLYLNGKCSAGPAEFSLINHNKVAITASGDSSATQVSFTGYDGFFDTARYGLSMVLDGATYLLFLDDVKAQPVNYGLIAAVAVGASWVACCTAFAIHGIVQAVVAMKNRKRTSRRKAH</sequence>
<reference evidence="2 3" key="1">
    <citation type="journal article" date="2014" name="PLoS Genet.">
        <title>The Genome of Spironucleus salmonicida Highlights a Fish Pathogen Adapted to Fluctuating Environments.</title>
        <authorList>
            <person name="Xu F."/>
            <person name="Jerlstrom-Hultqvist J."/>
            <person name="Einarsson E."/>
            <person name="Astvaldsson A."/>
            <person name="Svard S.G."/>
            <person name="Andersson J.O."/>
        </authorList>
    </citation>
    <scope>NUCLEOTIDE SEQUENCE</scope>
    <source>
        <strain evidence="3">ATCC 50377</strain>
    </source>
</reference>
<evidence type="ECO:0000313" key="2">
    <source>
        <dbReference type="EMBL" id="EST42514.1"/>
    </source>
</evidence>
<protein>
    <submittedName>
        <fullName evidence="2">Uncharacterized protein</fullName>
    </submittedName>
</protein>
<name>V6LP60_9EUKA</name>
<keyword evidence="1" id="KW-0472">Membrane</keyword>
<accession>V6LP60</accession>
<gene>
    <name evidence="2" type="ORF">SS50377_17822</name>
    <name evidence="3" type="ORF">SS50377_27954</name>
</gene>
<evidence type="ECO:0000313" key="3">
    <source>
        <dbReference type="EMBL" id="KAH0569982.1"/>
    </source>
</evidence>
<dbReference type="VEuPathDB" id="GiardiaDB:SS50377_27954"/>
<organism evidence="2">
    <name type="scientific">Spironucleus salmonicida</name>
    <dbReference type="NCBI Taxonomy" id="348837"/>
    <lineage>
        <taxon>Eukaryota</taxon>
        <taxon>Metamonada</taxon>
        <taxon>Diplomonadida</taxon>
        <taxon>Hexamitidae</taxon>
        <taxon>Hexamitinae</taxon>
        <taxon>Spironucleus</taxon>
    </lineage>
</organism>
<keyword evidence="1" id="KW-1133">Transmembrane helix</keyword>
<evidence type="ECO:0000256" key="1">
    <source>
        <dbReference type="SAM" id="Phobius"/>
    </source>
</evidence>